<organism evidence="12 13">
    <name type="scientific">Hafnia alvei ATCC 51873</name>
    <dbReference type="NCBI Taxonomy" id="1002364"/>
    <lineage>
        <taxon>Bacteria</taxon>
        <taxon>Pseudomonadati</taxon>
        <taxon>Pseudomonadota</taxon>
        <taxon>Gammaproteobacteria</taxon>
        <taxon>Enterobacterales</taxon>
        <taxon>Hafniaceae</taxon>
        <taxon>Hafnia</taxon>
    </lineage>
</organism>
<dbReference type="PANTHER" id="PTHR30451:SF10">
    <property type="entry name" value="OUTER MEMBRANE USHER PROTEIN YFCU-RELATED"/>
    <property type="match status" value="1"/>
</dbReference>
<dbReference type="EMBL" id="AGCI01000048">
    <property type="protein sequence ID" value="EHM42844.1"/>
    <property type="molecule type" value="Genomic_DNA"/>
</dbReference>
<evidence type="ECO:0000256" key="7">
    <source>
        <dbReference type="ARBA" id="ARBA00023136"/>
    </source>
</evidence>
<gene>
    <name evidence="12" type="ORF">HMPREF0454_02247</name>
</gene>
<dbReference type="InterPro" id="IPR025949">
    <property type="entry name" value="PapC-like_C"/>
</dbReference>
<evidence type="ECO:0000256" key="8">
    <source>
        <dbReference type="ARBA" id="ARBA00023237"/>
    </source>
</evidence>
<evidence type="ECO:0000256" key="3">
    <source>
        <dbReference type="ARBA" id="ARBA00022448"/>
    </source>
</evidence>
<dbReference type="PATRIC" id="fig|1002364.3.peg.2034"/>
<keyword evidence="4" id="KW-1134">Transmembrane beta strand</keyword>
<evidence type="ECO:0000256" key="5">
    <source>
        <dbReference type="ARBA" id="ARBA00022692"/>
    </source>
</evidence>
<keyword evidence="7 9" id="KW-0472">Membrane</keyword>
<comment type="subcellular location">
    <subcellularLocation>
        <location evidence="1 9">Cell outer membrane</location>
        <topology evidence="1 9">Multi-pass membrane protein</topology>
    </subcellularLocation>
</comment>
<dbReference type="PROSITE" id="PS01151">
    <property type="entry name" value="FIMBRIAL_USHER"/>
    <property type="match status" value="1"/>
</dbReference>
<dbReference type="FunFam" id="2.60.40.3110:FF:000001">
    <property type="entry name" value="Putative fimbrial outer membrane usher"/>
    <property type="match status" value="1"/>
</dbReference>
<dbReference type="GO" id="GO:0015473">
    <property type="term" value="F:fimbrial usher porin activity"/>
    <property type="evidence" value="ECO:0007669"/>
    <property type="project" value="InterPro"/>
</dbReference>
<dbReference type="InterPro" id="IPR042186">
    <property type="entry name" value="FimD_plug_dom"/>
</dbReference>
<dbReference type="PANTHER" id="PTHR30451">
    <property type="entry name" value="OUTER MEMBRANE USHER PROTEIN"/>
    <property type="match status" value="1"/>
</dbReference>
<dbReference type="InterPro" id="IPR043142">
    <property type="entry name" value="PapC-like_C_sf"/>
</dbReference>
<comment type="caution">
    <text evidence="12">The sequence shown here is derived from an EMBL/GenBank/DDBJ whole genome shotgun (WGS) entry which is preliminary data.</text>
</comment>
<dbReference type="Gene3D" id="2.60.40.3110">
    <property type="match status" value="1"/>
</dbReference>
<feature type="domain" description="PapC-like C-terminal" evidence="10">
    <location>
        <begin position="766"/>
        <end position="820"/>
    </location>
</feature>
<dbReference type="AlphaFoldDB" id="G9Y6G4"/>
<comment type="similarity">
    <text evidence="2 9">Belongs to the fimbrial export usher family.</text>
</comment>
<evidence type="ECO:0000256" key="9">
    <source>
        <dbReference type="RuleBase" id="RU003884"/>
    </source>
</evidence>
<dbReference type="Pfam" id="PF00577">
    <property type="entry name" value="Usher"/>
    <property type="match status" value="1"/>
</dbReference>
<dbReference type="Pfam" id="PF13953">
    <property type="entry name" value="PapC_C"/>
    <property type="match status" value="1"/>
</dbReference>
<dbReference type="Gene3D" id="2.60.40.2070">
    <property type="match status" value="1"/>
</dbReference>
<evidence type="ECO:0000259" key="10">
    <source>
        <dbReference type="Pfam" id="PF13953"/>
    </source>
</evidence>
<dbReference type="InterPro" id="IPR037224">
    <property type="entry name" value="PapC_N_sf"/>
</dbReference>
<dbReference type="Proteomes" id="UP000005959">
    <property type="component" value="Unassembled WGS sequence"/>
</dbReference>
<keyword evidence="8 9" id="KW-0998">Cell outer membrane</keyword>
<dbReference type="Gene3D" id="2.60.40.2610">
    <property type="entry name" value="Outer membrane usher protein FimD, plug domain"/>
    <property type="match status" value="1"/>
</dbReference>
<dbReference type="NCBIfam" id="NF011812">
    <property type="entry name" value="PRK15284.1"/>
    <property type="match status" value="1"/>
</dbReference>
<keyword evidence="5 9" id="KW-0812">Transmembrane</keyword>
<evidence type="ECO:0000313" key="12">
    <source>
        <dbReference type="EMBL" id="EHM42844.1"/>
    </source>
</evidence>
<dbReference type="Pfam" id="PF13954">
    <property type="entry name" value="PapC_N"/>
    <property type="match status" value="1"/>
</dbReference>
<dbReference type="Gene3D" id="3.10.20.410">
    <property type="match status" value="1"/>
</dbReference>
<evidence type="ECO:0000256" key="1">
    <source>
        <dbReference type="ARBA" id="ARBA00004571"/>
    </source>
</evidence>
<dbReference type="GO" id="GO:0009279">
    <property type="term" value="C:cell outer membrane"/>
    <property type="evidence" value="ECO:0007669"/>
    <property type="project" value="UniProtKB-SubCell"/>
</dbReference>
<keyword evidence="3 9" id="KW-0813">Transport</keyword>
<sequence>MFGASELEIIETVMSTFHINKISLAMALAVAGTSLSSEAVEFNTDMLDTADKANIDFSRFSKANYILPGLYQLALRVNDQSVGEYPFNFYPRENEPDSSEACLSPELVSELGLKPAALNKVTYWHQGECADFSQLQGTTVRGDLSNSSLQLSIPQAWIEYSDPNWVPSSRWDEGIPGLLLDYNLNASATRPNTGGDSQNASISGTVGANAGPWRLRGDYQGSYSRTSGSDQGSQHNMDWSRVYMYRALPQLRSTLSMGENYLSSSIFDSWRYTGLSLSSDDRMLPPALRGYAPEVSGIAKTNAKVVVSQQGRVLYETTVPSGPFRIQDLSSAVTGKLDVKVEEQDGTVQTFQVDTATIPYLTRPGMVRYKLAMGRPSTYEHHLQGPTFATGEFSWGIANSWSLYGGSILAGDYNAASIGIGRDLFLLGAVSADVTQSFASVPGEAKRQGKSWRLSYSKRFDEYDSEVTFAGYRFSERDYMSMGEYLDARYHEQNSGHDKELYTITANKNFSDVGLSFYFTYSHQTYWDQPTDDRYSLSGSTFMNLWALKNVSLNISATRSKINQRDDDAVFVSLSIPMGSSASVSYDGQYNNSRYSQNVSYYDRIDNNNNYRVSTGLSSGGDESTRGQFNGYYSHRGDFANMSANAAYSQGNYSSAGMTMQGGATITAKGAALHSGGISGGTRLMVDTEGVGGVPINGGRVHTNGYGIGVITDMNSYYRNSTSIDLTKMADDVDSSRSVVDSALTEGAIGYRKFGVVKGAKALAVLALADGSHPPFGASVKNSEGRELAIVGDGGMAWLTGLQGGESLDVLWDGAKQCTVVIPKTLSQQEQLLLPCHPESQTQIPAAVKNVPAANPIDNIHEEQ</sequence>
<dbReference type="InterPro" id="IPR025885">
    <property type="entry name" value="PapC_N"/>
</dbReference>
<evidence type="ECO:0000256" key="4">
    <source>
        <dbReference type="ARBA" id="ARBA00022452"/>
    </source>
</evidence>
<evidence type="ECO:0000256" key="6">
    <source>
        <dbReference type="ARBA" id="ARBA00022729"/>
    </source>
</evidence>
<dbReference type="GO" id="GO:0009297">
    <property type="term" value="P:pilus assembly"/>
    <property type="evidence" value="ECO:0007669"/>
    <property type="project" value="InterPro"/>
</dbReference>
<dbReference type="InterPro" id="IPR018030">
    <property type="entry name" value="Fimbrial_membr_usher_CS"/>
</dbReference>
<evidence type="ECO:0000313" key="13">
    <source>
        <dbReference type="Proteomes" id="UP000005959"/>
    </source>
</evidence>
<evidence type="ECO:0000256" key="2">
    <source>
        <dbReference type="ARBA" id="ARBA00008064"/>
    </source>
</evidence>
<name>G9Y6G4_HAFAL</name>
<protein>
    <submittedName>
        <fullName evidence="12">Outer membrane usher protein PapC</fullName>
    </submittedName>
</protein>
<keyword evidence="9" id="KW-1029">Fimbrium biogenesis</keyword>
<keyword evidence="6" id="KW-0732">Signal</keyword>
<dbReference type="HOGENOM" id="CLU_009120_1_1_6"/>
<dbReference type="InterPro" id="IPR000015">
    <property type="entry name" value="Fimb_usher"/>
</dbReference>
<evidence type="ECO:0000259" key="11">
    <source>
        <dbReference type="Pfam" id="PF13954"/>
    </source>
</evidence>
<accession>G9Y6G4</accession>
<proteinExistence type="inferred from homology"/>
<feature type="domain" description="PapC N-terminal" evidence="11">
    <location>
        <begin position="41"/>
        <end position="186"/>
    </location>
</feature>
<dbReference type="SUPFAM" id="SSF141729">
    <property type="entry name" value="FimD N-terminal domain-like"/>
    <property type="match status" value="1"/>
</dbReference>
<reference evidence="12 13" key="1">
    <citation type="submission" date="2011-08" db="EMBL/GenBank/DDBJ databases">
        <authorList>
            <person name="Weinstock G."/>
            <person name="Sodergren E."/>
            <person name="Clifton S."/>
            <person name="Fulton L."/>
            <person name="Fulton B."/>
            <person name="Courtney L."/>
            <person name="Fronick C."/>
            <person name="Harrison M."/>
            <person name="Strong C."/>
            <person name="Farmer C."/>
            <person name="Delahaunty K."/>
            <person name="Markovic C."/>
            <person name="Hall O."/>
            <person name="Minx P."/>
            <person name="Tomlinson C."/>
            <person name="Mitreva M."/>
            <person name="Hou S."/>
            <person name="Chen J."/>
            <person name="Wollam A."/>
            <person name="Pepin K.H."/>
            <person name="Johnson M."/>
            <person name="Bhonagiri V."/>
            <person name="Zhang X."/>
            <person name="Suruliraj S."/>
            <person name="Warren W."/>
            <person name="Chinwalla A."/>
            <person name="Mardis E.R."/>
            <person name="Wilson R.K."/>
        </authorList>
    </citation>
    <scope>NUCLEOTIDE SEQUENCE [LARGE SCALE GENOMIC DNA]</scope>
    <source>
        <strain evidence="12 13">ATCC 51873</strain>
    </source>
</reference>